<keyword evidence="2" id="KW-1185">Reference proteome</keyword>
<name>A0ABN2P388_9ACTN</name>
<sequence length="166" mass="15802">MGDLDLGGGTLRAGGIDAPGVSAPLMAVTAANPAPPATTVSTTAVMAGLAVPFTPKVGGTGKVLVMVTGTAGTQTGASIASVSARYGTGTAPANGAAAAGASTPSGEKQCRAPAAATTPATPFAIIDTVTGLTAGTAYWLDLSYKTANAANAAVLGTLSVQIVDVQ</sequence>
<organism evidence="1 2">
    <name type="scientific">Nocardioides lentus</name>
    <dbReference type="NCBI Taxonomy" id="338077"/>
    <lineage>
        <taxon>Bacteria</taxon>
        <taxon>Bacillati</taxon>
        <taxon>Actinomycetota</taxon>
        <taxon>Actinomycetes</taxon>
        <taxon>Propionibacteriales</taxon>
        <taxon>Nocardioidaceae</taxon>
        <taxon>Nocardioides</taxon>
    </lineage>
</organism>
<dbReference type="RefSeq" id="WP_344004211.1">
    <property type="nucleotide sequence ID" value="NZ_BAAAMY010000002.1"/>
</dbReference>
<reference evidence="1 2" key="1">
    <citation type="journal article" date="2019" name="Int. J. Syst. Evol. Microbiol.">
        <title>The Global Catalogue of Microorganisms (GCM) 10K type strain sequencing project: providing services to taxonomists for standard genome sequencing and annotation.</title>
        <authorList>
            <consortium name="The Broad Institute Genomics Platform"/>
            <consortium name="The Broad Institute Genome Sequencing Center for Infectious Disease"/>
            <person name="Wu L."/>
            <person name="Ma J."/>
        </authorList>
    </citation>
    <scope>NUCLEOTIDE SEQUENCE [LARGE SCALE GENOMIC DNA]</scope>
    <source>
        <strain evidence="1 2">JCM 14046</strain>
    </source>
</reference>
<accession>A0ABN2P388</accession>
<protein>
    <submittedName>
        <fullName evidence="1">Uncharacterized protein</fullName>
    </submittedName>
</protein>
<dbReference type="EMBL" id="BAAAMY010000002">
    <property type="protein sequence ID" value="GAA1909503.1"/>
    <property type="molecule type" value="Genomic_DNA"/>
</dbReference>
<evidence type="ECO:0000313" key="2">
    <source>
        <dbReference type="Proteomes" id="UP001501612"/>
    </source>
</evidence>
<dbReference type="Proteomes" id="UP001501612">
    <property type="component" value="Unassembled WGS sequence"/>
</dbReference>
<evidence type="ECO:0000313" key="1">
    <source>
        <dbReference type="EMBL" id="GAA1909503.1"/>
    </source>
</evidence>
<comment type="caution">
    <text evidence="1">The sequence shown here is derived from an EMBL/GenBank/DDBJ whole genome shotgun (WGS) entry which is preliminary data.</text>
</comment>
<proteinExistence type="predicted"/>
<gene>
    <name evidence="1" type="ORF">GCM10009737_08480</name>
</gene>